<feature type="compositionally biased region" description="Low complexity" evidence="1">
    <location>
        <begin position="150"/>
        <end position="170"/>
    </location>
</feature>
<evidence type="ECO:0000313" key="3">
    <source>
        <dbReference type="Proteomes" id="UP000250235"/>
    </source>
</evidence>
<feature type="region of interest" description="Disordered" evidence="1">
    <location>
        <begin position="145"/>
        <end position="170"/>
    </location>
</feature>
<protein>
    <submittedName>
        <fullName evidence="2">CASP-like protein</fullName>
    </submittedName>
</protein>
<dbReference type="AlphaFoldDB" id="A0A2Z7CYL6"/>
<proteinExistence type="predicted"/>
<evidence type="ECO:0000256" key="1">
    <source>
        <dbReference type="SAM" id="MobiDB-lite"/>
    </source>
</evidence>
<organism evidence="2 3">
    <name type="scientific">Dorcoceras hygrometricum</name>
    <dbReference type="NCBI Taxonomy" id="472368"/>
    <lineage>
        <taxon>Eukaryota</taxon>
        <taxon>Viridiplantae</taxon>
        <taxon>Streptophyta</taxon>
        <taxon>Embryophyta</taxon>
        <taxon>Tracheophyta</taxon>
        <taxon>Spermatophyta</taxon>
        <taxon>Magnoliopsida</taxon>
        <taxon>eudicotyledons</taxon>
        <taxon>Gunneridae</taxon>
        <taxon>Pentapetalae</taxon>
        <taxon>asterids</taxon>
        <taxon>lamiids</taxon>
        <taxon>Lamiales</taxon>
        <taxon>Gesneriaceae</taxon>
        <taxon>Didymocarpoideae</taxon>
        <taxon>Trichosporeae</taxon>
        <taxon>Loxocarpinae</taxon>
        <taxon>Dorcoceras</taxon>
    </lineage>
</organism>
<accession>A0A2Z7CYL6</accession>
<evidence type="ECO:0000313" key="2">
    <source>
        <dbReference type="EMBL" id="KZV49834.1"/>
    </source>
</evidence>
<gene>
    <name evidence="2" type="ORF">F511_20787</name>
</gene>
<dbReference type="Proteomes" id="UP000250235">
    <property type="component" value="Unassembled WGS sequence"/>
</dbReference>
<reference evidence="2 3" key="1">
    <citation type="journal article" date="2015" name="Proc. Natl. Acad. Sci. U.S.A.">
        <title>The resurrection genome of Boea hygrometrica: A blueprint for survival of dehydration.</title>
        <authorList>
            <person name="Xiao L."/>
            <person name="Yang G."/>
            <person name="Zhang L."/>
            <person name="Yang X."/>
            <person name="Zhao S."/>
            <person name="Ji Z."/>
            <person name="Zhou Q."/>
            <person name="Hu M."/>
            <person name="Wang Y."/>
            <person name="Chen M."/>
            <person name="Xu Y."/>
            <person name="Jin H."/>
            <person name="Xiao X."/>
            <person name="Hu G."/>
            <person name="Bao F."/>
            <person name="Hu Y."/>
            <person name="Wan P."/>
            <person name="Li L."/>
            <person name="Deng X."/>
            <person name="Kuang T."/>
            <person name="Xiang C."/>
            <person name="Zhu J.K."/>
            <person name="Oliver M.J."/>
            <person name="He Y."/>
        </authorList>
    </citation>
    <scope>NUCLEOTIDE SEQUENCE [LARGE SCALE GENOMIC DNA]</scope>
    <source>
        <strain evidence="3">cv. XS01</strain>
    </source>
</reference>
<name>A0A2Z7CYL6_9LAMI</name>
<dbReference type="EMBL" id="KQ992797">
    <property type="protein sequence ID" value="KZV49834.1"/>
    <property type="molecule type" value="Genomic_DNA"/>
</dbReference>
<keyword evidence="3" id="KW-1185">Reference proteome</keyword>
<sequence>MRRRFEKASITHVVTSCENFPCVPAGFTFLISSFPNPRNSYCSPSFSIAIFRRFQPLFLTFLVALDSLQLTLSIDTSLDAKSNELRNPEGPARSLIAGFVEQILPSFLLSFWSNAIVGAVTTGYECLPPSCDGLMGPDDHGPMISRLIDRGASGNQAGQSGSSAGRSPRP</sequence>